<dbReference type="AlphaFoldDB" id="A0A2J6PM04"/>
<proteinExistence type="predicted"/>
<dbReference type="EMBL" id="KZ613516">
    <property type="protein sequence ID" value="PMD15029.1"/>
    <property type="molecule type" value="Genomic_DNA"/>
</dbReference>
<sequence length="168" mass="18765">MPLAPLADGAFRRQAARDGCTQTLTMGAKRPSISDVFDFKLLACIVWGEIGCPAEKEGLMLSIIVSGIFGRNRAGRRGPRWGIEEQPSPRESSNLEVSHHFMYTVRVPVRIVNCSKLRGLPRPLPVKLATMTPTYFLILRMSNLESLSREAPLRSVLPSNQSDHYQMQ</sequence>
<keyword evidence="2" id="KW-1185">Reference proteome</keyword>
<protein>
    <submittedName>
        <fullName evidence="1">Uncharacterized protein</fullName>
    </submittedName>
</protein>
<evidence type="ECO:0000313" key="1">
    <source>
        <dbReference type="EMBL" id="PMD15029.1"/>
    </source>
</evidence>
<dbReference type="Proteomes" id="UP000235672">
    <property type="component" value="Unassembled WGS sequence"/>
</dbReference>
<organism evidence="1 2">
    <name type="scientific">Hyaloscypha hepaticicola</name>
    <dbReference type="NCBI Taxonomy" id="2082293"/>
    <lineage>
        <taxon>Eukaryota</taxon>
        <taxon>Fungi</taxon>
        <taxon>Dikarya</taxon>
        <taxon>Ascomycota</taxon>
        <taxon>Pezizomycotina</taxon>
        <taxon>Leotiomycetes</taxon>
        <taxon>Helotiales</taxon>
        <taxon>Hyaloscyphaceae</taxon>
        <taxon>Hyaloscypha</taxon>
    </lineage>
</organism>
<name>A0A2J6PM04_9HELO</name>
<gene>
    <name evidence="1" type="ORF">NA56DRAFT_710244</name>
</gene>
<evidence type="ECO:0000313" key="2">
    <source>
        <dbReference type="Proteomes" id="UP000235672"/>
    </source>
</evidence>
<accession>A0A2J6PM04</accession>
<reference evidence="1 2" key="1">
    <citation type="submission" date="2016-05" db="EMBL/GenBank/DDBJ databases">
        <title>A degradative enzymes factory behind the ericoid mycorrhizal symbiosis.</title>
        <authorList>
            <consortium name="DOE Joint Genome Institute"/>
            <person name="Martino E."/>
            <person name="Morin E."/>
            <person name="Grelet G."/>
            <person name="Kuo A."/>
            <person name="Kohler A."/>
            <person name="Daghino S."/>
            <person name="Barry K."/>
            <person name="Choi C."/>
            <person name="Cichocki N."/>
            <person name="Clum A."/>
            <person name="Copeland A."/>
            <person name="Hainaut M."/>
            <person name="Haridas S."/>
            <person name="Labutti K."/>
            <person name="Lindquist E."/>
            <person name="Lipzen A."/>
            <person name="Khouja H.-R."/>
            <person name="Murat C."/>
            <person name="Ohm R."/>
            <person name="Olson A."/>
            <person name="Spatafora J."/>
            <person name="Veneault-Fourrey C."/>
            <person name="Henrissat B."/>
            <person name="Grigoriev I."/>
            <person name="Martin F."/>
            <person name="Perotto S."/>
        </authorList>
    </citation>
    <scope>NUCLEOTIDE SEQUENCE [LARGE SCALE GENOMIC DNA]</scope>
    <source>
        <strain evidence="1 2">UAMH 7357</strain>
    </source>
</reference>